<evidence type="ECO:0000256" key="2">
    <source>
        <dbReference type="SAM" id="SignalP"/>
    </source>
</evidence>
<evidence type="ECO:0000256" key="1">
    <source>
        <dbReference type="SAM" id="Phobius"/>
    </source>
</evidence>
<reference evidence="4 5" key="1">
    <citation type="submission" date="2019-04" db="EMBL/GenBank/DDBJ databases">
        <authorList>
            <person name="Van Vliet M D."/>
        </authorList>
    </citation>
    <scope>NUCLEOTIDE SEQUENCE [LARGE SCALE GENOMIC DNA]</scope>
    <source>
        <strain evidence="4 5">F1</strain>
    </source>
</reference>
<keyword evidence="1" id="KW-1133">Transmembrane helix</keyword>
<gene>
    <name evidence="4" type="ORF">PDESU_04205</name>
</gene>
<feature type="signal peptide" evidence="2">
    <location>
        <begin position="1"/>
        <end position="23"/>
    </location>
</feature>
<dbReference type="NCBIfam" id="TIGR02595">
    <property type="entry name" value="PEP_CTERM"/>
    <property type="match status" value="1"/>
</dbReference>
<keyword evidence="1" id="KW-0812">Transmembrane</keyword>
<accession>A0A6C2U6H4</accession>
<feature type="chain" id="PRO_5025381712" description="Ice-binding protein C-terminal domain-containing protein" evidence="2">
    <location>
        <begin position="24"/>
        <end position="239"/>
    </location>
</feature>
<dbReference type="EMBL" id="CAAHFG010000002">
    <property type="protein sequence ID" value="VGO15620.1"/>
    <property type="molecule type" value="Genomic_DNA"/>
</dbReference>
<feature type="transmembrane region" description="Helical" evidence="1">
    <location>
        <begin position="213"/>
        <end position="233"/>
    </location>
</feature>
<keyword evidence="5" id="KW-1185">Reference proteome</keyword>
<protein>
    <recommendedName>
        <fullName evidence="3">Ice-binding protein C-terminal domain-containing protein</fullName>
    </recommendedName>
</protein>
<dbReference type="AlphaFoldDB" id="A0A6C2U6H4"/>
<evidence type="ECO:0000313" key="5">
    <source>
        <dbReference type="Proteomes" id="UP000366872"/>
    </source>
</evidence>
<dbReference type="Proteomes" id="UP000366872">
    <property type="component" value="Unassembled WGS sequence"/>
</dbReference>
<feature type="domain" description="Ice-binding protein C-terminal" evidence="3">
    <location>
        <begin position="214"/>
        <end position="236"/>
    </location>
</feature>
<dbReference type="Pfam" id="PF07589">
    <property type="entry name" value="PEP-CTERM"/>
    <property type="match status" value="1"/>
</dbReference>
<evidence type="ECO:0000259" key="3">
    <source>
        <dbReference type="Pfam" id="PF07589"/>
    </source>
</evidence>
<sequence length="239" mass="25513">MKTMKITGIAVATALVALSASYADVTLSTSAPTSDILSSAGGGINTSLFDEDANDNHARGQLFSLADGTGTGYKITAITIRKDVNQTYANDILTLRIFEGTAAQWGTGTGHSTSIDGSNYFVDTTVSPLYTEAFTLNGTFADNNYVTFQLATALEVSEDSDFGFLMTYDRSSTSNPDRFQHYEGSAGGRVAITSTAHTTPSTRNIHYYVQGTVIPEPATLGLFALFGGAVMFIRRRFSI</sequence>
<keyword evidence="1" id="KW-0472">Membrane</keyword>
<proteinExistence type="predicted"/>
<name>A0A6C2U6H4_PONDE</name>
<organism evidence="4 5">
    <name type="scientific">Pontiella desulfatans</name>
    <dbReference type="NCBI Taxonomy" id="2750659"/>
    <lineage>
        <taxon>Bacteria</taxon>
        <taxon>Pseudomonadati</taxon>
        <taxon>Kiritimatiellota</taxon>
        <taxon>Kiritimatiellia</taxon>
        <taxon>Kiritimatiellales</taxon>
        <taxon>Pontiellaceae</taxon>
        <taxon>Pontiella</taxon>
    </lineage>
</organism>
<keyword evidence="2" id="KW-0732">Signal</keyword>
<evidence type="ECO:0000313" key="4">
    <source>
        <dbReference type="EMBL" id="VGO15620.1"/>
    </source>
</evidence>
<dbReference type="InterPro" id="IPR013424">
    <property type="entry name" value="Ice-binding_C"/>
</dbReference>
<dbReference type="RefSeq" id="WP_136081168.1">
    <property type="nucleotide sequence ID" value="NZ_CAAHFG010000002.1"/>
</dbReference>